<name>A0A069CU60_WEIOS</name>
<reference evidence="2" key="1">
    <citation type="journal article" date="2014" name="Genome Announc.">
        <title>Draft genome sequence of Weissella oryzae SG25T, isolated from fermented rice grains.</title>
        <authorList>
            <person name="Tanizawa Y."/>
            <person name="Fujisawa T."/>
            <person name="Mochizuki T."/>
            <person name="Kaminuma E."/>
            <person name="Suzuki Y."/>
            <person name="Nakamura Y."/>
            <person name="Tohno M."/>
        </authorList>
    </citation>
    <scope>NUCLEOTIDE SEQUENCE [LARGE SCALE GENOMIC DNA]</scope>
    <source>
        <strain evidence="2">DSM 25784 / JCM 18191 / LMG 30913 / SG25</strain>
    </source>
</reference>
<dbReference type="EMBL" id="DF820488">
    <property type="protein sequence ID" value="GAK30753.1"/>
    <property type="molecule type" value="Genomic_DNA"/>
</dbReference>
<protein>
    <submittedName>
        <fullName evidence="1">Putative signal-transduction protein with CBS domains</fullName>
    </submittedName>
</protein>
<gene>
    <name evidence="1" type="ORF">WOSG25_050250</name>
</gene>
<dbReference type="STRING" id="1329250.WOSG25_050250"/>
<dbReference type="RefSeq" id="WP_027698835.1">
    <property type="nucleotide sequence ID" value="NZ_DF820488.1"/>
</dbReference>
<proteinExistence type="predicted"/>
<evidence type="ECO:0000313" key="2">
    <source>
        <dbReference type="Proteomes" id="UP000030643"/>
    </source>
</evidence>
<accession>A0A069CU60</accession>
<dbReference type="AlphaFoldDB" id="A0A069CU60"/>
<sequence>MSKIQILVYGQDGQKTFYPYPWSIDEFEKVAKKGGRLAEILGFPVANHICSVSDLPTIIPTFVKIYHYINNTEFDVVYSDSEINAVRALFQNDLELAISRVFNLKNVPGLKMTFIFERCSWWDILDYMKSKDKFISLGADYFAGFTLERS</sequence>
<evidence type="ECO:0000313" key="1">
    <source>
        <dbReference type="EMBL" id="GAK30753.1"/>
    </source>
</evidence>
<keyword evidence="2" id="KW-1185">Reference proteome</keyword>
<organism evidence="1 2">
    <name type="scientific">Weissella oryzae (strain DSM 25784 / JCM 18191 / LMG 30913 / SG25)</name>
    <dbReference type="NCBI Taxonomy" id="1329250"/>
    <lineage>
        <taxon>Bacteria</taxon>
        <taxon>Bacillati</taxon>
        <taxon>Bacillota</taxon>
        <taxon>Bacilli</taxon>
        <taxon>Lactobacillales</taxon>
        <taxon>Lactobacillaceae</taxon>
        <taxon>Weissella</taxon>
    </lineage>
</organism>
<dbReference type="Proteomes" id="UP000030643">
    <property type="component" value="Unassembled WGS sequence"/>
</dbReference>